<organism evidence="3 4">
    <name type="scientific">Adineta ricciae</name>
    <name type="common">Rotifer</name>
    <dbReference type="NCBI Taxonomy" id="249248"/>
    <lineage>
        <taxon>Eukaryota</taxon>
        <taxon>Metazoa</taxon>
        <taxon>Spiralia</taxon>
        <taxon>Gnathifera</taxon>
        <taxon>Rotifera</taxon>
        <taxon>Eurotatoria</taxon>
        <taxon>Bdelloidea</taxon>
        <taxon>Adinetida</taxon>
        <taxon>Adinetidae</taxon>
        <taxon>Adineta</taxon>
    </lineage>
</organism>
<comment type="caution">
    <text evidence="3">The sequence shown here is derived from an EMBL/GenBank/DDBJ whole genome shotgun (WGS) entry which is preliminary data.</text>
</comment>
<keyword evidence="1" id="KW-0175">Coiled coil</keyword>
<reference evidence="3" key="1">
    <citation type="submission" date="2021-02" db="EMBL/GenBank/DDBJ databases">
        <authorList>
            <person name="Nowell W R."/>
        </authorList>
    </citation>
    <scope>NUCLEOTIDE SEQUENCE</scope>
</reference>
<gene>
    <name evidence="3" type="ORF">XAT740_LOCUS42844</name>
</gene>
<sequence>MTDHSDVNDRNSWSYPDLQSQLSEQPRTFVYQTQPFTISEQLAEKKKKEKKCHGNRKLQHFKRKCRARGLTEEQIQGLIQTKHHTISEPSISVQLATSRPNQSNKRKRDLSKQNLVYNSMKSLSQLSLSKRKKARYNSRSLSSKDNTSSSNSHTCTVYKQSKYLRMPRKLLLHSLRLQLKHPLKRKKERHFIVERLQLLDQQFYLDYIRCLYQTYFDQGLKFHMWPIVDARLHGFARLHHIDLMRTIRFRINKLKDEIPEKQLFQHLSYYYLNNDQFKAISRLTTIRKKQLKIFEERTMLEQEILCHRLPESLDSIVPNLDVKKLSQKHCKMVQELKQLTLNLELQRYEEDIHRYEQLYQEEFNKLQQQIHNPTPSDYKHQIDILVYSVESYLDNYKYILLRQIRHREACFHTNLIRKRRRRQSLMT</sequence>
<dbReference type="AlphaFoldDB" id="A0A815X082"/>
<protein>
    <submittedName>
        <fullName evidence="3">Uncharacterized protein</fullName>
    </submittedName>
</protein>
<evidence type="ECO:0000313" key="3">
    <source>
        <dbReference type="EMBL" id="CAF1550318.1"/>
    </source>
</evidence>
<name>A0A815X082_ADIRI</name>
<feature type="compositionally biased region" description="Low complexity" evidence="2">
    <location>
        <begin position="137"/>
        <end position="152"/>
    </location>
</feature>
<keyword evidence="4" id="KW-1185">Reference proteome</keyword>
<evidence type="ECO:0000256" key="2">
    <source>
        <dbReference type="SAM" id="MobiDB-lite"/>
    </source>
</evidence>
<dbReference type="Proteomes" id="UP000663828">
    <property type="component" value="Unassembled WGS sequence"/>
</dbReference>
<feature type="coiled-coil region" evidence="1">
    <location>
        <begin position="338"/>
        <end position="365"/>
    </location>
</feature>
<dbReference type="EMBL" id="CAJNOR010005189">
    <property type="protein sequence ID" value="CAF1550318.1"/>
    <property type="molecule type" value="Genomic_DNA"/>
</dbReference>
<evidence type="ECO:0000313" key="4">
    <source>
        <dbReference type="Proteomes" id="UP000663828"/>
    </source>
</evidence>
<feature type="region of interest" description="Disordered" evidence="2">
    <location>
        <begin position="126"/>
        <end position="154"/>
    </location>
</feature>
<proteinExistence type="predicted"/>
<evidence type="ECO:0000256" key="1">
    <source>
        <dbReference type="SAM" id="Coils"/>
    </source>
</evidence>
<accession>A0A815X082</accession>